<keyword evidence="1" id="KW-1133">Transmembrane helix</keyword>
<feature type="transmembrane region" description="Helical" evidence="1">
    <location>
        <begin position="55"/>
        <end position="75"/>
    </location>
</feature>
<dbReference type="RefSeq" id="WP_159448129.1">
    <property type="nucleotide sequence ID" value="NZ_FWXW01000008.1"/>
</dbReference>
<organism evidence="2 3">
    <name type="scientific">Papillibacter cinnamivorans DSM 12816</name>
    <dbReference type="NCBI Taxonomy" id="1122930"/>
    <lineage>
        <taxon>Bacteria</taxon>
        <taxon>Bacillati</taxon>
        <taxon>Bacillota</taxon>
        <taxon>Clostridia</taxon>
        <taxon>Eubacteriales</taxon>
        <taxon>Oscillospiraceae</taxon>
        <taxon>Papillibacter</taxon>
    </lineage>
</organism>
<dbReference type="Proteomes" id="UP000192790">
    <property type="component" value="Unassembled WGS sequence"/>
</dbReference>
<reference evidence="2 3" key="1">
    <citation type="submission" date="2017-04" db="EMBL/GenBank/DDBJ databases">
        <authorList>
            <person name="Afonso C.L."/>
            <person name="Miller P.J."/>
            <person name="Scott M.A."/>
            <person name="Spackman E."/>
            <person name="Goraichik I."/>
            <person name="Dimitrov K.M."/>
            <person name="Suarez D.L."/>
            <person name="Swayne D.E."/>
        </authorList>
    </citation>
    <scope>NUCLEOTIDE SEQUENCE [LARGE SCALE GENOMIC DNA]</scope>
    <source>
        <strain evidence="2 3">DSM 12816</strain>
    </source>
</reference>
<dbReference type="OrthoDB" id="7205479at2"/>
<sequence>MRLFSKWLICCAALLLAWVLFPGGVWFAWPGMIILGAGTVLWLVNLVIRPVAQVVSIPITLLTFGLFSIVVNALMVRLTDWIVPGMYIRSFWICVFIALMISVGNALFAYKGRVKPV</sequence>
<evidence type="ECO:0000313" key="3">
    <source>
        <dbReference type="Proteomes" id="UP000192790"/>
    </source>
</evidence>
<dbReference type="Pfam" id="PF04020">
    <property type="entry name" value="Phage_holin_4_2"/>
    <property type="match status" value="1"/>
</dbReference>
<evidence type="ECO:0000313" key="2">
    <source>
        <dbReference type="EMBL" id="SMC81971.1"/>
    </source>
</evidence>
<dbReference type="InterPro" id="IPR007165">
    <property type="entry name" value="Phage_holin_4_2"/>
</dbReference>
<dbReference type="PANTHER" id="PTHR37309:SF1">
    <property type="entry name" value="SLR0284 PROTEIN"/>
    <property type="match status" value="1"/>
</dbReference>
<feature type="transmembrane region" description="Helical" evidence="1">
    <location>
        <begin position="32"/>
        <end position="48"/>
    </location>
</feature>
<proteinExistence type="predicted"/>
<keyword evidence="1" id="KW-0472">Membrane</keyword>
<evidence type="ECO:0000256" key="1">
    <source>
        <dbReference type="SAM" id="Phobius"/>
    </source>
</evidence>
<protein>
    <submittedName>
        <fullName evidence="2">Putative membrane protein</fullName>
    </submittedName>
</protein>
<dbReference type="AlphaFoldDB" id="A0A1W2CA22"/>
<feature type="transmembrane region" description="Helical" evidence="1">
    <location>
        <begin position="87"/>
        <end position="110"/>
    </location>
</feature>
<name>A0A1W2CA22_9FIRM</name>
<accession>A0A1W2CA22</accession>
<gene>
    <name evidence="2" type="ORF">SAMN02745168_2686</name>
</gene>
<dbReference type="PANTHER" id="PTHR37309">
    <property type="entry name" value="SLR0284 PROTEIN"/>
    <property type="match status" value="1"/>
</dbReference>
<keyword evidence="3" id="KW-1185">Reference proteome</keyword>
<keyword evidence="1" id="KW-0812">Transmembrane</keyword>
<dbReference type="EMBL" id="FWXW01000008">
    <property type="protein sequence ID" value="SMC81971.1"/>
    <property type="molecule type" value="Genomic_DNA"/>
</dbReference>
<dbReference type="STRING" id="1122930.SAMN02745168_2686"/>